<evidence type="ECO:0000256" key="1">
    <source>
        <dbReference type="SAM" id="SignalP"/>
    </source>
</evidence>
<evidence type="ECO:0000313" key="3">
    <source>
        <dbReference type="Proteomes" id="UP000823388"/>
    </source>
</evidence>
<reference evidence="2" key="1">
    <citation type="submission" date="2020-05" db="EMBL/GenBank/DDBJ databases">
        <title>WGS assembly of Panicum virgatum.</title>
        <authorList>
            <person name="Lovell J.T."/>
            <person name="Jenkins J."/>
            <person name="Shu S."/>
            <person name="Juenger T.E."/>
            <person name="Schmutz J."/>
        </authorList>
    </citation>
    <scope>NUCLEOTIDE SEQUENCE</scope>
    <source>
        <strain evidence="2">AP13</strain>
    </source>
</reference>
<keyword evidence="1" id="KW-0732">Signal</keyword>
<comment type="caution">
    <text evidence="2">The sequence shown here is derived from an EMBL/GenBank/DDBJ whole genome shotgun (WGS) entry which is preliminary data.</text>
</comment>
<accession>A0A8T0ME81</accession>
<name>A0A8T0ME81_PANVG</name>
<proteinExistence type="predicted"/>
<dbReference type="EMBL" id="CM029054">
    <property type="protein sequence ID" value="KAG2535028.1"/>
    <property type="molecule type" value="Genomic_DNA"/>
</dbReference>
<feature type="signal peptide" evidence="1">
    <location>
        <begin position="1"/>
        <end position="20"/>
    </location>
</feature>
<gene>
    <name evidence="2" type="ORF">PVAP13_9NG044673</name>
</gene>
<evidence type="ECO:0000313" key="2">
    <source>
        <dbReference type="EMBL" id="KAG2535028.1"/>
    </source>
</evidence>
<dbReference type="Proteomes" id="UP000823388">
    <property type="component" value="Chromosome 9N"/>
</dbReference>
<keyword evidence="3" id="KW-1185">Reference proteome</keyword>
<feature type="chain" id="PRO_5035853312" description="Secreted protein" evidence="1">
    <location>
        <begin position="21"/>
        <end position="77"/>
    </location>
</feature>
<organism evidence="2 3">
    <name type="scientific">Panicum virgatum</name>
    <name type="common">Blackwell switchgrass</name>
    <dbReference type="NCBI Taxonomy" id="38727"/>
    <lineage>
        <taxon>Eukaryota</taxon>
        <taxon>Viridiplantae</taxon>
        <taxon>Streptophyta</taxon>
        <taxon>Embryophyta</taxon>
        <taxon>Tracheophyta</taxon>
        <taxon>Spermatophyta</taxon>
        <taxon>Magnoliopsida</taxon>
        <taxon>Liliopsida</taxon>
        <taxon>Poales</taxon>
        <taxon>Poaceae</taxon>
        <taxon>PACMAD clade</taxon>
        <taxon>Panicoideae</taxon>
        <taxon>Panicodae</taxon>
        <taxon>Paniceae</taxon>
        <taxon>Panicinae</taxon>
        <taxon>Panicum</taxon>
        <taxon>Panicum sect. Hiantes</taxon>
    </lineage>
</organism>
<sequence length="77" mass="9279">MHHQTVRCLFLIFFLKRTRQVLQPIFLTKQGVQWDRILLSRLSQYCIRHLISIQKTVCVLKLSCCMHVKDLNWLLII</sequence>
<dbReference type="AlphaFoldDB" id="A0A8T0ME81"/>
<protein>
    <recommendedName>
        <fullName evidence="4">Secreted protein</fullName>
    </recommendedName>
</protein>
<evidence type="ECO:0008006" key="4">
    <source>
        <dbReference type="Google" id="ProtNLM"/>
    </source>
</evidence>